<feature type="domain" description="EF-hand" evidence="4">
    <location>
        <begin position="227"/>
        <end position="262"/>
    </location>
</feature>
<feature type="domain" description="EF-hand" evidence="4">
    <location>
        <begin position="367"/>
        <end position="402"/>
    </location>
</feature>
<organism evidence="5 6">
    <name type="scientific">Ichthyophthirius multifiliis</name>
    <name type="common">White spot disease agent</name>
    <name type="synonym">Ich</name>
    <dbReference type="NCBI Taxonomy" id="5932"/>
    <lineage>
        <taxon>Eukaryota</taxon>
        <taxon>Sar</taxon>
        <taxon>Alveolata</taxon>
        <taxon>Ciliophora</taxon>
        <taxon>Intramacronucleata</taxon>
        <taxon>Oligohymenophorea</taxon>
        <taxon>Hymenostomatida</taxon>
        <taxon>Ophryoglenina</taxon>
        <taxon>Ichthyophthirius</taxon>
    </lineage>
</organism>
<keyword evidence="3" id="KW-0106">Calcium</keyword>
<evidence type="ECO:0000313" key="6">
    <source>
        <dbReference type="Proteomes" id="UP000008983"/>
    </source>
</evidence>
<dbReference type="OMA" id="YADINAC"/>
<dbReference type="InterPro" id="IPR018247">
    <property type="entry name" value="EF_Hand_1_Ca_BS"/>
</dbReference>
<dbReference type="STRING" id="857967.G0R275"/>
<dbReference type="Pfam" id="PF13499">
    <property type="entry name" value="EF-hand_7"/>
    <property type="match status" value="3"/>
</dbReference>
<feature type="domain" description="EF-hand" evidence="4">
    <location>
        <begin position="24"/>
        <end position="59"/>
    </location>
</feature>
<feature type="domain" description="EF-hand" evidence="4">
    <location>
        <begin position="96"/>
        <end position="131"/>
    </location>
</feature>
<dbReference type="EMBL" id="GL984245">
    <property type="protein sequence ID" value="EGR28430.1"/>
    <property type="molecule type" value="Genomic_DNA"/>
</dbReference>
<dbReference type="PROSITE" id="PS00018">
    <property type="entry name" value="EF_HAND_1"/>
    <property type="match status" value="1"/>
</dbReference>
<proteinExistence type="predicted"/>
<evidence type="ECO:0000256" key="2">
    <source>
        <dbReference type="ARBA" id="ARBA00022737"/>
    </source>
</evidence>
<dbReference type="PROSITE" id="PS50222">
    <property type="entry name" value="EF_HAND_2"/>
    <property type="match status" value="6"/>
</dbReference>
<dbReference type="eggNOG" id="KOG0032">
    <property type="taxonomic scope" value="Eukaryota"/>
</dbReference>
<dbReference type="SUPFAM" id="SSF47473">
    <property type="entry name" value="EF-hand"/>
    <property type="match status" value="3"/>
</dbReference>
<sequence length="496" mass="58298">MDWINRLNNIQNKVRFQLHSRKLDDLESVYKLMSEFDKDNSGKLDKYEFQNFLSRIGVFLSSQELRAVYDQYDTNKDEQISYAEFIQLIRTSISEKRLAVVKHAFQFLDRRNNGKLNINELIQLYRAEAHPRVVTRQKSAEQVRDEFINAISKKSLDGQNIIENDFLEYYADVNATLPQEKEEYFVDIVLNTWGITSSIDYVSTERLNDLELILYEKIRQKTSTKNDEGKTLQSAFKYFDLQSRGVIDIHQFKQTLEKFGCVFTDKEIHALFNKYDTTHSGKICYDEFSSIFATLGSQNNANVKPIFDLERQPPTIVLEKIRNEFQKRNLYAFRALGRACTKADNFLNGYLELSEFQWVLKEVEFQLTKTEFNNLFKYFDKNNDGKIYYQNFINLVRGNVSQQVVDSIAQKYSNLQSQGPVSVASIVRNYNSLAVQEIYHTKKCAQELSKEFQDQWQSYVSQPQVSQDQFVDFFVDVFAFSQNEDKFQNYIQKAFP</sequence>
<dbReference type="InParanoid" id="G0R275"/>
<name>G0R275_ICHMU</name>
<reference evidence="5 6" key="1">
    <citation type="submission" date="2011-07" db="EMBL/GenBank/DDBJ databases">
        <authorList>
            <person name="Coyne R."/>
            <person name="Brami D."/>
            <person name="Johnson J."/>
            <person name="Hostetler J."/>
            <person name="Hannick L."/>
            <person name="Clark T."/>
            <person name="Cassidy-Hanley D."/>
            <person name="Inman J."/>
        </authorList>
    </citation>
    <scope>NUCLEOTIDE SEQUENCE [LARGE SCALE GENOMIC DNA]</scope>
    <source>
        <strain evidence="5 6">G5</strain>
    </source>
</reference>
<dbReference type="PANTHER" id="PTHR34524">
    <property type="entry name" value="CALCYPHOSIN"/>
    <property type="match status" value="1"/>
</dbReference>
<dbReference type="CDD" id="cd00051">
    <property type="entry name" value="EFh"/>
    <property type="match status" value="3"/>
</dbReference>
<dbReference type="AlphaFoldDB" id="G0R275"/>
<feature type="domain" description="EF-hand" evidence="4">
    <location>
        <begin position="263"/>
        <end position="298"/>
    </location>
</feature>
<dbReference type="InterPro" id="IPR051581">
    <property type="entry name" value="Ca-bind"/>
</dbReference>
<dbReference type="RefSeq" id="XP_004029666.1">
    <property type="nucleotide sequence ID" value="XM_004029618.1"/>
</dbReference>
<dbReference type="Proteomes" id="UP000008983">
    <property type="component" value="Unassembled WGS sequence"/>
</dbReference>
<gene>
    <name evidence="5" type="ORF">IMG5_175680</name>
</gene>
<accession>G0R275</accession>
<dbReference type="InterPro" id="IPR011992">
    <property type="entry name" value="EF-hand-dom_pair"/>
</dbReference>
<feature type="domain" description="EF-hand" evidence="4">
    <location>
        <begin position="60"/>
        <end position="95"/>
    </location>
</feature>
<dbReference type="InterPro" id="IPR002048">
    <property type="entry name" value="EF_hand_dom"/>
</dbReference>
<evidence type="ECO:0000256" key="3">
    <source>
        <dbReference type="ARBA" id="ARBA00022837"/>
    </source>
</evidence>
<dbReference type="Gene3D" id="1.10.238.10">
    <property type="entry name" value="EF-hand"/>
    <property type="match status" value="4"/>
</dbReference>
<evidence type="ECO:0000313" key="5">
    <source>
        <dbReference type="EMBL" id="EGR28430.1"/>
    </source>
</evidence>
<dbReference type="PANTHER" id="PTHR34524:SF6">
    <property type="entry name" value="CALCYPHOSINE LIKE"/>
    <property type="match status" value="1"/>
</dbReference>
<dbReference type="GO" id="GO:0005509">
    <property type="term" value="F:calcium ion binding"/>
    <property type="evidence" value="ECO:0007669"/>
    <property type="project" value="InterPro"/>
</dbReference>
<keyword evidence="6" id="KW-1185">Reference proteome</keyword>
<keyword evidence="1" id="KW-0479">Metal-binding</keyword>
<dbReference type="SMART" id="SM00054">
    <property type="entry name" value="EFh"/>
    <property type="match status" value="7"/>
</dbReference>
<dbReference type="GeneID" id="14904507"/>
<evidence type="ECO:0000259" key="4">
    <source>
        <dbReference type="PROSITE" id="PS50222"/>
    </source>
</evidence>
<protein>
    <recommendedName>
        <fullName evidence="4">EF-hand domain-containing protein</fullName>
    </recommendedName>
</protein>
<dbReference type="OrthoDB" id="444540at2759"/>
<evidence type="ECO:0000256" key="1">
    <source>
        <dbReference type="ARBA" id="ARBA00022723"/>
    </source>
</evidence>
<keyword evidence="2" id="KW-0677">Repeat</keyword>